<reference evidence="1 2" key="1">
    <citation type="submission" date="2018-06" db="EMBL/GenBank/DDBJ databases">
        <authorList>
            <consortium name="Pathogen Informatics"/>
            <person name="Doyle S."/>
        </authorList>
    </citation>
    <scope>NUCLEOTIDE SEQUENCE [LARGE SCALE GENOMIC DNA]</scope>
    <source>
        <strain evidence="1 2">NCTC9645</strain>
    </source>
</reference>
<accession>A0A2X3D840</accession>
<sequence length="37" mass="3871">MLPSGTTAGTVSDVYRPAALRLRGPTLFEPVEDPQAG</sequence>
<proteinExistence type="predicted"/>
<evidence type="ECO:0000313" key="1">
    <source>
        <dbReference type="EMBL" id="SQC20754.1"/>
    </source>
</evidence>
<dbReference type="Proteomes" id="UP000250675">
    <property type="component" value="Unassembled WGS sequence"/>
</dbReference>
<organism evidence="1 2">
    <name type="scientific">Klebsiella pneumoniae</name>
    <dbReference type="NCBI Taxonomy" id="573"/>
    <lineage>
        <taxon>Bacteria</taxon>
        <taxon>Pseudomonadati</taxon>
        <taxon>Pseudomonadota</taxon>
        <taxon>Gammaproteobacteria</taxon>
        <taxon>Enterobacterales</taxon>
        <taxon>Enterobacteriaceae</taxon>
        <taxon>Klebsiella/Raoultella group</taxon>
        <taxon>Klebsiella</taxon>
        <taxon>Klebsiella pneumoniae complex</taxon>
    </lineage>
</organism>
<evidence type="ECO:0000313" key="2">
    <source>
        <dbReference type="Proteomes" id="UP000250675"/>
    </source>
</evidence>
<name>A0A2X3D840_KLEPN</name>
<dbReference type="EMBL" id="UASO01000004">
    <property type="protein sequence ID" value="SQC20754.1"/>
    <property type="molecule type" value="Genomic_DNA"/>
</dbReference>
<gene>
    <name evidence="1" type="ORF">NCTC9645_01767</name>
</gene>
<dbReference type="AlphaFoldDB" id="A0A2X3D840"/>
<protein>
    <submittedName>
        <fullName evidence="1">Uncharacterized protein</fullName>
    </submittedName>
</protein>